<dbReference type="GO" id="GO:0042803">
    <property type="term" value="F:protein homodimerization activity"/>
    <property type="evidence" value="ECO:0007669"/>
    <property type="project" value="InterPro"/>
</dbReference>
<dbReference type="EMBL" id="SSOB01000019">
    <property type="protein sequence ID" value="THF77565.1"/>
    <property type="molecule type" value="Genomic_DNA"/>
</dbReference>
<keyword evidence="3" id="KW-1185">Reference proteome</keyword>
<dbReference type="Pfam" id="PF01025">
    <property type="entry name" value="GrpE"/>
    <property type="match status" value="1"/>
</dbReference>
<dbReference type="OrthoDB" id="2679474at2"/>
<sequence>MLFWLLSREACRNMWIWNKRKGSSPELEALRRLENAMQGQNELNQAVQEQLGKLARLQYRNGQETSALLEQLGGQIRKDAEWRDTEADLRREQEARERVLQTMTDTAISWLDDLDAVIGRLHGEEQADWSRLLRMWCGQITDMLALAGIHELQVLGSSFDPGWCEAIGTRPRELSGPASAGNNEKPSEARIPYQVVEVVRRGFAMRDGALLRKAQVITLEEKSAYDESRSF</sequence>
<gene>
    <name evidence="2" type="ORF">E6C55_16240</name>
</gene>
<dbReference type="InterPro" id="IPR009012">
    <property type="entry name" value="GrpE_head"/>
</dbReference>
<evidence type="ECO:0000313" key="3">
    <source>
        <dbReference type="Proteomes" id="UP000310636"/>
    </source>
</evidence>
<comment type="caution">
    <text evidence="2">The sequence shown here is derived from an EMBL/GenBank/DDBJ whole genome shotgun (WGS) entry which is preliminary data.</text>
</comment>
<reference evidence="2 3" key="1">
    <citation type="submission" date="2019-04" db="EMBL/GenBank/DDBJ databases">
        <title>Cohnella sp. nov. isolated from preserved vegetables.</title>
        <authorList>
            <person name="Lin S.-Y."/>
            <person name="Hung M.-H."/>
            <person name="Young C.-C."/>
        </authorList>
    </citation>
    <scope>NUCLEOTIDE SEQUENCE [LARGE SCALE GENOMIC DNA]</scope>
    <source>
        <strain evidence="2 3">CC-MHH1044</strain>
    </source>
</reference>
<organism evidence="2 3">
    <name type="scientific">Cohnella fermenti</name>
    <dbReference type="NCBI Taxonomy" id="2565925"/>
    <lineage>
        <taxon>Bacteria</taxon>
        <taxon>Bacillati</taxon>
        <taxon>Bacillota</taxon>
        <taxon>Bacilli</taxon>
        <taxon>Bacillales</taxon>
        <taxon>Paenibacillaceae</taxon>
        <taxon>Cohnella</taxon>
    </lineage>
</organism>
<dbReference type="AlphaFoldDB" id="A0A4S4BTF2"/>
<keyword evidence="1" id="KW-0143">Chaperone</keyword>
<protein>
    <submittedName>
        <fullName evidence="2">Nucleotide exchange factor GrpE</fullName>
    </submittedName>
</protein>
<dbReference type="Proteomes" id="UP000310636">
    <property type="component" value="Unassembled WGS sequence"/>
</dbReference>
<dbReference type="GO" id="GO:0000774">
    <property type="term" value="F:adenyl-nucleotide exchange factor activity"/>
    <property type="evidence" value="ECO:0007669"/>
    <property type="project" value="InterPro"/>
</dbReference>
<name>A0A4S4BTF2_9BACL</name>
<dbReference type="InterPro" id="IPR000740">
    <property type="entry name" value="GrpE"/>
</dbReference>
<dbReference type="GO" id="GO:0006457">
    <property type="term" value="P:protein folding"/>
    <property type="evidence" value="ECO:0007669"/>
    <property type="project" value="InterPro"/>
</dbReference>
<accession>A0A4S4BTF2</accession>
<dbReference type="Gene3D" id="2.30.22.10">
    <property type="entry name" value="Head domain of nucleotide exchange factor GrpE"/>
    <property type="match status" value="1"/>
</dbReference>
<evidence type="ECO:0000256" key="1">
    <source>
        <dbReference type="ARBA" id="ARBA00023186"/>
    </source>
</evidence>
<evidence type="ECO:0000313" key="2">
    <source>
        <dbReference type="EMBL" id="THF77565.1"/>
    </source>
</evidence>
<dbReference type="GO" id="GO:0051087">
    <property type="term" value="F:protein-folding chaperone binding"/>
    <property type="evidence" value="ECO:0007669"/>
    <property type="project" value="InterPro"/>
</dbReference>
<proteinExistence type="predicted"/>